<feature type="transmembrane region" description="Helical" evidence="5">
    <location>
        <begin position="197"/>
        <end position="219"/>
    </location>
</feature>
<keyword evidence="4 5" id="KW-0472">Membrane</keyword>
<evidence type="ECO:0000313" key="6">
    <source>
        <dbReference type="EMBL" id="TLS66130.1"/>
    </source>
</evidence>
<dbReference type="PANTHER" id="PTHR43701">
    <property type="entry name" value="MEMBRANE TRANSPORTER PROTEIN MJ0441-RELATED"/>
    <property type="match status" value="1"/>
</dbReference>
<evidence type="ECO:0000256" key="5">
    <source>
        <dbReference type="RuleBase" id="RU363041"/>
    </source>
</evidence>
<dbReference type="Proteomes" id="UP000306585">
    <property type="component" value="Unassembled WGS sequence"/>
</dbReference>
<feature type="transmembrane region" description="Helical" evidence="5">
    <location>
        <begin position="96"/>
        <end position="113"/>
    </location>
</feature>
<keyword evidence="7" id="KW-1185">Reference proteome</keyword>
<evidence type="ECO:0000256" key="4">
    <source>
        <dbReference type="ARBA" id="ARBA00023136"/>
    </source>
</evidence>
<comment type="subcellular location">
    <subcellularLocation>
        <location evidence="5">Cell membrane</location>
        <topology evidence="5">Multi-pass membrane protein</topology>
    </subcellularLocation>
    <subcellularLocation>
        <location evidence="1">Membrane</location>
        <topology evidence="1">Multi-pass membrane protein</topology>
    </subcellularLocation>
</comment>
<organism evidence="6 7">
    <name type="scientific">Mariprofundus erugo</name>
    <dbReference type="NCBI Taxonomy" id="2528639"/>
    <lineage>
        <taxon>Bacteria</taxon>
        <taxon>Pseudomonadati</taxon>
        <taxon>Pseudomonadota</taxon>
        <taxon>Candidatius Mariprofundia</taxon>
        <taxon>Mariprofundales</taxon>
        <taxon>Mariprofundaceae</taxon>
        <taxon>Mariprofundus</taxon>
    </lineage>
</organism>
<feature type="transmembrane region" description="Helical" evidence="5">
    <location>
        <begin position="134"/>
        <end position="164"/>
    </location>
</feature>
<dbReference type="EMBL" id="VBRY01000011">
    <property type="protein sequence ID" value="TLS66130.1"/>
    <property type="molecule type" value="Genomic_DNA"/>
</dbReference>
<gene>
    <name evidence="6" type="ORF">FEF65_11075</name>
</gene>
<dbReference type="RefSeq" id="WP_138239887.1">
    <property type="nucleotide sequence ID" value="NZ_VBRY01000011.1"/>
</dbReference>
<evidence type="ECO:0000256" key="2">
    <source>
        <dbReference type="ARBA" id="ARBA00022692"/>
    </source>
</evidence>
<comment type="caution">
    <text evidence="6">The sequence shown here is derived from an EMBL/GenBank/DDBJ whole genome shotgun (WGS) entry which is preliminary data.</text>
</comment>
<name>A0A5R9GIK9_9PROT</name>
<keyword evidence="2 5" id="KW-0812">Transmembrane</keyword>
<evidence type="ECO:0000313" key="7">
    <source>
        <dbReference type="Proteomes" id="UP000306585"/>
    </source>
</evidence>
<sequence>MLVTMVLAPLIGVLLALFGAGGGMITVPLLAYGVGLPIKVAIAASLWIVASVSLVTVLRKRAWQVIRPKLLLVFAIGGFSGSWIGSYVGLAIPDQLQSVLFGILVLFVAWWMRRATAVQASGTDGFVCRCFRTFILALVLGIVTGVLGVGAGFLIVPALIWLGISDFRVAVAHSLVVITLNATVAGISYLGHIDLDVAPVLLIAALAAAGSLIGCRFAGHLPEPALRSGFSLLLLIVGAGMLLAPLVRQLT</sequence>
<dbReference type="GO" id="GO:0005886">
    <property type="term" value="C:plasma membrane"/>
    <property type="evidence" value="ECO:0007669"/>
    <property type="project" value="UniProtKB-SubCell"/>
</dbReference>
<feature type="transmembrane region" description="Helical" evidence="5">
    <location>
        <begin position="38"/>
        <end position="58"/>
    </location>
</feature>
<dbReference type="AlphaFoldDB" id="A0A5R9GIK9"/>
<feature type="transmembrane region" description="Helical" evidence="5">
    <location>
        <begin position="225"/>
        <end position="247"/>
    </location>
</feature>
<accession>A0A5R9GIK9</accession>
<keyword evidence="5" id="KW-1003">Cell membrane</keyword>
<keyword evidence="3 5" id="KW-1133">Transmembrane helix</keyword>
<reference evidence="6 7" key="1">
    <citation type="journal article" date="2019" name="Appl. Environ. Microbiol.">
        <title>Environmental Evidence and Genomic Insight of Iron-oxidizing Bacteria Preference Towards More Corrosion Resistant Stainless Steel at Higher Salinities.</title>
        <authorList>
            <person name="Garrison C.E."/>
            <person name="Price K.A."/>
            <person name="Field E.K."/>
        </authorList>
    </citation>
    <scope>NUCLEOTIDE SEQUENCE [LARGE SCALE GENOMIC DNA]</scope>
    <source>
        <strain evidence="6 7">P3</strain>
    </source>
</reference>
<feature type="transmembrane region" description="Helical" evidence="5">
    <location>
        <begin position="170"/>
        <end position="190"/>
    </location>
</feature>
<dbReference type="Pfam" id="PF01925">
    <property type="entry name" value="TauE"/>
    <property type="match status" value="1"/>
</dbReference>
<proteinExistence type="inferred from homology"/>
<evidence type="ECO:0000256" key="3">
    <source>
        <dbReference type="ARBA" id="ARBA00022989"/>
    </source>
</evidence>
<dbReference type="PANTHER" id="PTHR43701:SF2">
    <property type="entry name" value="MEMBRANE TRANSPORTER PROTEIN YJNA-RELATED"/>
    <property type="match status" value="1"/>
</dbReference>
<feature type="transmembrane region" description="Helical" evidence="5">
    <location>
        <begin position="70"/>
        <end position="90"/>
    </location>
</feature>
<dbReference type="InterPro" id="IPR002781">
    <property type="entry name" value="TM_pro_TauE-like"/>
</dbReference>
<protein>
    <recommendedName>
        <fullName evidence="5">Probable membrane transporter protein</fullName>
    </recommendedName>
</protein>
<dbReference type="InterPro" id="IPR051598">
    <property type="entry name" value="TSUP/Inactive_protease-like"/>
</dbReference>
<comment type="similarity">
    <text evidence="5">Belongs to the 4-toluene sulfonate uptake permease (TSUP) (TC 2.A.102) family.</text>
</comment>
<evidence type="ECO:0000256" key="1">
    <source>
        <dbReference type="ARBA" id="ARBA00004141"/>
    </source>
</evidence>